<dbReference type="GO" id="GO:0006281">
    <property type="term" value="P:DNA repair"/>
    <property type="evidence" value="ECO:0007669"/>
    <property type="project" value="InterPro"/>
</dbReference>
<dbReference type="SUPFAM" id="SSF56024">
    <property type="entry name" value="Phospholipase D/nuclease"/>
    <property type="match status" value="2"/>
</dbReference>
<evidence type="ECO:0000313" key="5">
    <source>
        <dbReference type="EMBL" id="KAF2140511.1"/>
    </source>
</evidence>
<dbReference type="AlphaFoldDB" id="A0A6A6BDG3"/>
<dbReference type="InterPro" id="IPR010347">
    <property type="entry name" value="Tdp1"/>
</dbReference>
<evidence type="ECO:0000256" key="1">
    <source>
        <dbReference type="PIRSR" id="PIRSR610347-1"/>
    </source>
</evidence>
<evidence type="ECO:0000313" key="6">
    <source>
        <dbReference type="Proteomes" id="UP000799438"/>
    </source>
</evidence>
<organism evidence="5 6">
    <name type="scientific">Aplosporella prunicola CBS 121167</name>
    <dbReference type="NCBI Taxonomy" id="1176127"/>
    <lineage>
        <taxon>Eukaryota</taxon>
        <taxon>Fungi</taxon>
        <taxon>Dikarya</taxon>
        <taxon>Ascomycota</taxon>
        <taxon>Pezizomycotina</taxon>
        <taxon>Dothideomycetes</taxon>
        <taxon>Dothideomycetes incertae sedis</taxon>
        <taxon>Botryosphaeriales</taxon>
        <taxon>Aplosporellaceae</taxon>
        <taxon>Aplosporella</taxon>
    </lineage>
</organism>
<dbReference type="PROSITE" id="PS50330">
    <property type="entry name" value="UIM"/>
    <property type="match status" value="1"/>
</dbReference>
<feature type="active site" description="Nucleophile" evidence="1">
    <location>
        <position position="228"/>
    </location>
</feature>
<dbReference type="GeneID" id="54296623"/>
<feature type="region of interest" description="Disordered" evidence="3">
    <location>
        <begin position="1"/>
        <end position="136"/>
    </location>
</feature>
<dbReference type="Pfam" id="PF06087">
    <property type="entry name" value="Tyr-DNA_phospho"/>
    <property type="match status" value="1"/>
</dbReference>
<proteinExistence type="predicted"/>
<dbReference type="GO" id="GO:0003690">
    <property type="term" value="F:double-stranded DNA binding"/>
    <property type="evidence" value="ECO:0007669"/>
    <property type="project" value="TreeGrafter"/>
</dbReference>
<dbReference type="Gene3D" id="3.30.870.10">
    <property type="entry name" value="Endonuclease Chain A"/>
    <property type="match status" value="2"/>
</dbReference>
<accession>A0A6A6BDG3</accession>
<dbReference type="OrthoDB" id="47785at2759"/>
<protein>
    <recommendedName>
        <fullName evidence="4">PLD phosphodiesterase domain-containing protein</fullName>
    </recommendedName>
</protein>
<dbReference type="GO" id="GO:0003697">
    <property type="term" value="F:single-stranded DNA binding"/>
    <property type="evidence" value="ECO:0007669"/>
    <property type="project" value="TreeGrafter"/>
</dbReference>
<keyword evidence="6" id="KW-1185">Reference proteome</keyword>
<feature type="compositionally biased region" description="Polar residues" evidence="3">
    <location>
        <begin position="110"/>
        <end position="121"/>
    </location>
</feature>
<reference evidence="5" key="1">
    <citation type="journal article" date="2020" name="Stud. Mycol.">
        <title>101 Dothideomycetes genomes: a test case for predicting lifestyles and emergence of pathogens.</title>
        <authorList>
            <person name="Haridas S."/>
            <person name="Albert R."/>
            <person name="Binder M."/>
            <person name="Bloem J."/>
            <person name="Labutti K."/>
            <person name="Salamov A."/>
            <person name="Andreopoulos B."/>
            <person name="Baker S."/>
            <person name="Barry K."/>
            <person name="Bills G."/>
            <person name="Bluhm B."/>
            <person name="Cannon C."/>
            <person name="Castanera R."/>
            <person name="Culley D."/>
            <person name="Daum C."/>
            <person name="Ezra D."/>
            <person name="Gonzalez J."/>
            <person name="Henrissat B."/>
            <person name="Kuo A."/>
            <person name="Liang C."/>
            <person name="Lipzen A."/>
            <person name="Lutzoni F."/>
            <person name="Magnuson J."/>
            <person name="Mondo S."/>
            <person name="Nolan M."/>
            <person name="Ohm R."/>
            <person name="Pangilinan J."/>
            <person name="Park H.-J."/>
            <person name="Ramirez L."/>
            <person name="Alfaro M."/>
            <person name="Sun H."/>
            <person name="Tritt A."/>
            <person name="Yoshinaga Y."/>
            <person name="Zwiers L.-H."/>
            <person name="Turgeon B."/>
            <person name="Goodwin S."/>
            <person name="Spatafora J."/>
            <person name="Crous P."/>
            <person name="Grigoriev I."/>
        </authorList>
    </citation>
    <scope>NUCLEOTIDE SEQUENCE</scope>
    <source>
        <strain evidence="5">CBS 121167</strain>
    </source>
</reference>
<dbReference type="Proteomes" id="UP000799438">
    <property type="component" value="Unassembled WGS sequence"/>
</dbReference>
<dbReference type="EMBL" id="ML995489">
    <property type="protein sequence ID" value="KAF2140511.1"/>
    <property type="molecule type" value="Genomic_DNA"/>
</dbReference>
<gene>
    <name evidence="5" type="ORF">K452DRAFT_273095</name>
</gene>
<feature type="compositionally biased region" description="Polar residues" evidence="3">
    <location>
        <begin position="29"/>
        <end position="56"/>
    </location>
</feature>
<dbReference type="CDD" id="cd09122">
    <property type="entry name" value="PLDc_Tdp1_1"/>
    <property type="match status" value="1"/>
</dbReference>
<name>A0A6A6BDG3_9PEZI</name>
<feature type="domain" description="PLD phosphodiesterase" evidence="4">
    <location>
        <begin position="454"/>
        <end position="496"/>
    </location>
</feature>
<evidence type="ECO:0000256" key="3">
    <source>
        <dbReference type="SAM" id="MobiDB-lite"/>
    </source>
</evidence>
<dbReference type="InterPro" id="IPR001736">
    <property type="entry name" value="PLipase_D/transphosphatidylase"/>
</dbReference>
<dbReference type="PANTHER" id="PTHR12415">
    <property type="entry name" value="TYROSYL-DNA PHOSPHODIESTERASE 1"/>
    <property type="match status" value="1"/>
</dbReference>
<dbReference type="RefSeq" id="XP_033396224.1">
    <property type="nucleotide sequence ID" value="XM_033539127.1"/>
</dbReference>
<evidence type="ECO:0000256" key="2">
    <source>
        <dbReference type="PIRSR" id="PIRSR610347-2"/>
    </source>
</evidence>
<dbReference type="InterPro" id="IPR003903">
    <property type="entry name" value="UIM_dom"/>
</dbReference>
<feature type="active site" description="Proton donor/acceptor" evidence="1">
    <location>
        <position position="459"/>
    </location>
</feature>
<feature type="binding site" evidence="2">
    <location>
        <position position="461"/>
    </location>
    <ligand>
        <name>substrate</name>
    </ligand>
</feature>
<dbReference type="PROSITE" id="PS50035">
    <property type="entry name" value="PLD"/>
    <property type="match status" value="1"/>
</dbReference>
<dbReference type="PANTHER" id="PTHR12415:SF4">
    <property type="entry name" value="TYROSYL-DNA PHOSPHODIESTERASE DOMAIN-CONTAINING PROTEIN"/>
    <property type="match status" value="1"/>
</dbReference>
<evidence type="ECO:0000259" key="4">
    <source>
        <dbReference type="PROSITE" id="PS50035"/>
    </source>
</evidence>
<feature type="binding site" evidence="2">
    <location>
        <position position="230"/>
    </location>
    <ligand>
        <name>substrate</name>
    </ligand>
</feature>
<dbReference type="GO" id="GO:0017005">
    <property type="term" value="F:3'-tyrosyl-DNA phosphodiesterase activity"/>
    <property type="evidence" value="ECO:0007669"/>
    <property type="project" value="TreeGrafter"/>
</dbReference>
<sequence>MDSSDNEDLSLAIAMSLETSKAQSGPAVNHQTGEASTMNNEDASTNKSQPASTVGLSTAARKQLEQERLNRQAARKRQASVSASPPLASRTGGNGNPKKRRALGAREDLTPNTGINLTTPEAEQANPKGPQYPKPTIKRTWAQGCQRGGDIKIEEVLQKDKLQLCVMSTWQFETTWWMDKIDCMKTKQVWIIGAADEDMHNSFAKGPGMIPNLSICFVDMKGVVNINHAKFMLLSFPGYLRIVITTANTTSYDWGEGGGVMENSVFLIDLPRLPDNQRIDESNLTFFGKELLGYLRYCNMGTSVANSMLKFDWSETKDLAFVHTKGGSHVGGDAYKTGFPYLSNAIKKLELQTAQDTMEMDYATSSLGALRRGFMRQMRLAAGGEDVEDPSEVAEYDKGIEVDEKFRVYFPTAESVRASKGGPDNGGTITFQKRFYAAPGFPKHVLRDHQSRRLGMLSHSKMLLVRGQQLVGEGDEKGHQNIAWAYVGSANLTESAWGFLKKAGRGNNKTVRLDCRNYEVGVLVPVPYTEANKIGSVEPGIVPGYDVFDGTLEIPFRTPGQKYGVRKPWFYQDMLIG</sequence>
<dbReference type="GO" id="GO:0005634">
    <property type="term" value="C:nucleus"/>
    <property type="evidence" value="ECO:0007669"/>
    <property type="project" value="InterPro"/>
</dbReference>